<dbReference type="STRING" id="109376.A0A0D2ZY69"/>
<organism evidence="4 5">
    <name type="scientific">Brassica oleracea var. oleracea</name>
    <dbReference type="NCBI Taxonomy" id="109376"/>
    <lineage>
        <taxon>Eukaryota</taxon>
        <taxon>Viridiplantae</taxon>
        <taxon>Streptophyta</taxon>
        <taxon>Embryophyta</taxon>
        <taxon>Tracheophyta</taxon>
        <taxon>Spermatophyta</taxon>
        <taxon>Magnoliopsida</taxon>
        <taxon>eudicotyledons</taxon>
        <taxon>Gunneridae</taxon>
        <taxon>Pentapetalae</taxon>
        <taxon>rosids</taxon>
        <taxon>malvids</taxon>
        <taxon>Brassicales</taxon>
        <taxon>Brassicaceae</taxon>
        <taxon>Brassiceae</taxon>
        <taxon>Brassica</taxon>
    </lineage>
</organism>
<dbReference type="EnsemblPlants" id="Bo07913s010.1">
    <property type="protein sequence ID" value="Bo07913s010.1"/>
    <property type="gene ID" value="Bo07913s010"/>
</dbReference>
<dbReference type="GO" id="GO:0005525">
    <property type="term" value="F:GTP binding"/>
    <property type="evidence" value="ECO:0007669"/>
    <property type="project" value="UniProtKB-KW"/>
</dbReference>
<dbReference type="eggNOG" id="KOG0780">
    <property type="taxonomic scope" value="Eukaryota"/>
</dbReference>
<dbReference type="Gene3D" id="3.40.50.300">
    <property type="entry name" value="P-loop containing nucleotide triphosphate hydrolases"/>
    <property type="match status" value="1"/>
</dbReference>
<name>A0A0D2ZY69_BRAOL</name>
<keyword evidence="2" id="KW-0342">GTP-binding</keyword>
<evidence type="ECO:0000256" key="1">
    <source>
        <dbReference type="ARBA" id="ARBA00022741"/>
    </source>
</evidence>
<evidence type="ECO:0000313" key="4">
    <source>
        <dbReference type="EnsemblPlants" id="Bo07913s010.1"/>
    </source>
</evidence>
<dbReference type="GO" id="GO:0005829">
    <property type="term" value="C:cytosol"/>
    <property type="evidence" value="ECO:0007669"/>
    <property type="project" value="TreeGrafter"/>
</dbReference>
<proteinExistence type="predicted"/>
<dbReference type="Gramene" id="Bo07913s010.1">
    <property type="protein sequence ID" value="Bo07913s010.1"/>
    <property type="gene ID" value="Bo07913s010"/>
</dbReference>
<dbReference type="GO" id="GO:0005786">
    <property type="term" value="C:signal recognition particle, endoplasmic reticulum targeting"/>
    <property type="evidence" value="ECO:0007669"/>
    <property type="project" value="TreeGrafter"/>
</dbReference>
<protein>
    <recommendedName>
        <fullName evidence="3">SRP54-type proteins GTP-binding domain-containing protein</fullName>
    </recommendedName>
</protein>
<dbReference type="GO" id="GO:0003924">
    <property type="term" value="F:GTPase activity"/>
    <property type="evidence" value="ECO:0007669"/>
    <property type="project" value="InterPro"/>
</dbReference>
<evidence type="ECO:0000259" key="3">
    <source>
        <dbReference type="Pfam" id="PF00448"/>
    </source>
</evidence>
<keyword evidence="1" id="KW-0547">Nucleotide-binding</keyword>
<sequence>MFRAGAFDQLKQNATKARIPFYGSYTESDPVKIVVEGVDTFKKENCDLI</sequence>
<dbReference type="AlphaFoldDB" id="A0A0D2ZY69"/>
<dbReference type="GO" id="GO:0006616">
    <property type="term" value="P:SRP-dependent cotranslational protein targeting to membrane, translocation"/>
    <property type="evidence" value="ECO:0007669"/>
    <property type="project" value="TreeGrafter"/>
</dbReference>
<dbReference type="Pfam" id="PF00448">
    <property type="entry name" value="SRP54"/>
    <property type="match status" value="1"/>
</dbReference>
<evidence type="ECO:0000313" key="5">
    <source>
        <dbReference type="Proteomes" id="UP000032141"/>
    </source>
</evidence>
<feature type="domain" description="SRP54-type proteins GTP-binding" evidence="3">
    <location>
        <begin position="1"/>
        <end position="49"/>
    </location>
</feature>
<dbReference type="PANTHER" id="PTHR11564:SF5">
    <property type="entry name" value="SIGNAL RECOGNITION PARTICLE SUBUNIT SRP54"/>
    <property type="match status" value="1"/>
</dbReference>
<dbReference type="PANTHER" id="PTHR11564">
    <property type="entry name" value="SIGNAL RECOGNITION PARTICLE 54K PROTEIN SRP54"/>
    <property type="match status" value="1"/>
</dbReference>
<dbReference type="InterPro" id="IPR000897">
    <property type="entry name" value="SRP54_GTPase_dom"/>
</dbReference>
<dbReference type="Proteomes" id="UP000032141">
    <property type="component" value="Unassembled WGS sequence"/>
</dbReference>
<reference evidence="4" key="1">
    <citation type="journal article" date="2014" name="Genome Biol.">
        <title>Transcriptome and methylome profiling reveals relics of genome dominance in the mesopolyploid Brassica oleracea.</title>
        <authorList>
            <person name="Parkin I.A."/>
            <person name="Koh C."/>
            <person name="Tang H."/>
            <person name="Robinson S.J."/>
            <person name="Kagale S."/>
            <person name="Clarke W.E."/>
            <person name="Town C.D."/>
            <person name="Nixon J."/>
            <person name="Krishnakumar V."/>
            <person name="Bidwell S.L."/>
            <person name="Denoeud F."/>
            <person name="Belcram H."/>
            <person name="Links M.G."/>
            <person name="Just J."/>
            <person name="Clarke C."/>
            <person name="Bender T."/>
            <person name="Huebert T."/>
            <person name="Mason A.S."/>
            <person name="Pires J.C."/>
            <person name="Barker G."/>
            <person name="Moore J."/>
            <person name="Walley P.G."/>
            <person name="Manoli S."/>
            <person name="Batley J."/>
            <person name="Edwards D."/>
            <person name="Nelson M.N."/>
            <person name="Wang X."/>
            <person name="Paterson A.H."/>
            <person name="King G."/>
            <person name="Bancroft I."/>
            <person name="Chalhoub B."/>
            <person name="Sharpe A.G."/>
        </authorList>
    </citation>
    <scope>NUCLEOTIDE SEQUENCE [LARGE SCALE GENOMIC DNA]</scope>
    <source>
        <strain evidence="4">cv. TO1000</strain>
    </source>
</reference>
<accession>A0A0D2ZY69</accession>
<keyword evidence="5" id="KW-1185">Reference proteome</keyword>
<dbReference type="GO" id="GO:0008312">
    <property type="term" value="F:7S RNA binding"/>
    <property type="evidence" value="ECO:0007669"/>
    <property type="project" value="TreeGrafter"/>
</dbReference>
<dbReference type="HOGENOM" id="CLU_3147539_0_0_1"/>
<dbReference type="GO" id="GO:0030942">
    <property type="term" value="F:endoplasmic reticulum signal peptide binding"/>
    <property type="evidence" value="ECO:0007669"/>
    <property type="project" value="TreeGrafter"/>
</dbReference>
<reference evidence="4" key="2">
    <citation type="submission" date="2015-06" db="UniProtKB">
        <authorList>
            <consortium name="EnsemblPlants"/>
        </authorList>
    </citation>
    <scope>IDENTIFICATION</scope>
</reference>
<dbReference type="InterPro" id="IPR027417">
    <property type="entry name" value="P-loop_NTPase"/>
</dbReference>
<evidence type="ECO:0000256" key="2">
    <source>
        <dbReference type="ARBA" id="ARBA00023134"/>
    </source>
</evidence>
<dbReference type="InterPro" id="IPR022941">
    <property type="entry name" value="SRP54"/>
</dbReference>